<organism evidence="2 3">
    <name type="scientific">Halobium palmae</name>
    <dbReference type="NCBI Taxonomy" id="1776492"/>
    <lineage>
        <taxon>Archaea</taxon>
        <taxon>Methanobacteriati</taxon>
        <taxon>Methanobacteriota</taxon>
        <taxon>Stenosarchaea group</taxon>
        <taxon>Halobacteria</taxon>
        <taxon>Halobacteriales</taxon>
        <taxon>Haloferacaceae</taxon>
        <taxon>Halobium</taxon>
    </lineage>
</organism>
<keyword evidence="1" id="KW-1133">Transmembrane helix</keyword>
<feature type="transmembrane region" description="Helical" evidence="1">
    <location>
        <begin position="57"/>
        <end position="76"/>
    </location>
</feature>
<protein>
    <recommendedName>
        <fullName evidence="4">Phage holin family protein</fullName>
    </recommendedName>
</protein>
<sequence length="119" mass="12690">MALIDNIVVFLVSLLVGTLGIYVGARIIAHVDNFSYAALTALIGALAWFLTGLLVGWIPFLGILITLLVYLAVINWRYPGGWINATGIALVAWIVSFVVLYALAAFNIFAVEALGVPGV</sequence>
<keyword evidence="1" id="KW-0812">Transmembrane</keyword>
<reference evidence="2 3" key="1">
    <citation type="journal article" date="2019" name="Int. J. Syst. Evol. Microbiol.">
        <title>The Global Catalogue of Microorganisms (GCM) 10K type strain sequencing project: providing services to taxonomists for standard genome sequencing and annotation.</title>
        <authorList>
            <consortium name="The Broad Institute Genomics Platform"/>
            <consortium name="The Broad Institute Genome Sequencing Center for Infectious Disease"/>
            <person name="Wu L."/>
            <person name="Ma J."/>
        </authorList>
    </citation>
    <scope>NUCLEOTIDE SEQUENCE [LARGE SCALE GENOMIC DNA]</scope>
    <source>
        <strain evidence="2 3">NBRC 111368</strain>
    </source>
</reference>
<keyword evidence="3" id="KW-1185">Reference proteome</keyword>
<gene>
    <name evidence="2" type="ORF">ACFQE1_00040</name>
</gene>
<evidence type="ECO:0008006" key="4">
    <source>
        <dbReference type="Google" id="ProtNLM"/>
    </source>
</evidence>
<evidence type="ECO:0000313" key="3">
    <source>
        <dbReference type="Proteomes" id="UP001596328"/>
    </source>
</evidence>
<accession>A0ABD5RUF8</accession>
<feature type="transmembrane region" description="Helical" evidence="1">
    <location>
        <begin position="88"/>
        <end position="110"/>
    </location>
</feature>
<feature type="transmembrane region" description="Helical" evidence="1">
    <location>
        <begin position="6"/>
        <end position="25"/>
    </location>
</feature>
<dbReference type="AlphaFoldDB" id="A0ABD5RUF8"/>
<evidence type="ECO:0000313" key="2">
    <source>
        <dbReference type="EMBL" id="MFC6722822.1"/>
    </source>
</evidence>
<keyword evidence="1" id="KW-0472">Membrane</keyword>
<dbReference type="EMBL" id="JBHSWU010000001">
    <property type="protein sequence ID" value="MFC6722822.1"/>
    <property type="molecule type" value="Genomic_DNA"/>
</dbReference>
<proteinExistence type="predicted"/>
<dbReference type="Proteomes" id="UP001596328">
    <property type="component" value="Unassembled WGS sequence"/>
</dbReference>
<evidence type="ECO:0000256" key="1">
    <source>
        <dbReference type="SAM" id="Phobius"/>
    </source>
</evidence>
<comment type="caution">
    <text evidence="2">The sequence shown here is derived from an EMBL/GenBank/DDBJ whole genome shotgun (WGS) entry which is preliminary data.</text>
</comment>
<name>A0ABD5RUF8_9EURY</name>